<dbReference type="InterPro" id="IPR002509">
    <property type="entry name" value="NODB_dom"/>
</dbReference>
<dbReference type="PROSITE" id="PS51257">
    <property type="entry name" value="PROKAR_LIPOPROTEIN"/>
    <property type="match status" value="1"/>
</dbReference>
<evidence type="ECO:0000313" key="4">
    <source>
        <dbReference type="EMBL" id="MCV9388182.1"/>
    </source>
</evidence>
<keyword evidence="1" id="KW-0479">Metal-binding</keyword>
<dbReference type="InterPro" id="IPR050248">
    <property type="entry name" value="Polysacc_deacetylase_ArnD"/>
</dbReference>
<name>A0ABT3CWU8_9BACT</name>
<dbReference type="EMBL" id="JAOYOD010000001">
    <property type="protein sequence ID" value="MCV9388182.1"/>
    <property type="molecule type" value="Genomic_DNA"/>
</dbReference>
<dbReference type="Proteomes" id="UP001300692">
    <property type="component" value="Unassembled WGS sequence"/>
</dbReference>
<feature type="domain" description="NodB homology" evidence="3">
    <location>
        <begin position="31"/>
        <end position="229"/>
    </location>
</feature>
<protein>
    <submittedName>
        <fullName evidence="4">Polysaccharide deacetylase family protein</fullName>
    </submittedName>
</protein>
<proteinExistence type="predicted"/>
<sequence>MNKYPKPGWAILLFFLLFILGCQTKTADPRPTISFTFDDGSVRDMPGYPGAEWNQMILDNLQDHDLKAVFFVNGKNLQGEKGDQVLKAWNKAGHKIGNHTYSHPNFDGEITLEEYKVEMLKNDSIIRQYSNYYPYFRFPYLRRGNTIEKRDGFRQFLKEHNYRHGYVTADGYDWYINDRLVDALKKDSARDVSDFQEFYVLHNFQSAQFFDSLATAMQGRKIKHTMLLHHNLAAALFLDDLIAHFKAKGWEVIDAEEAFQDEIFQSIPNEMPAGGDLIGSIAKEDKEFFKTLVYRNMGSEYLKTQMDSLKL</sequence>
<dbReference type="InterPro" id="IPR011330">
    <property type="entry name" value="Glyco_hydro/deAcase_b/a-brl"/>
</dbReference>
<gene>
    <name evidence="4" type="ORF">N7U62_15985</name>
</gene>
<dbReference type="PANTHER" id="PTHR10587:SF133">
    <property type="entry name" value="CHITIN DEACETYLASE 1-RELATED"/>
    <property type="match status" value="1"/>
</dbReference>
<dbReference type="PANTHER" id="PTHR10587">
    <property type="entry name" value="GLYCOSYL TRANSFERASE-RELATED"/>
    <property type="match status" value="1"/>
</dbReference>
<reference evidence="4 5" key="1">
    <citation type="submission" date="2022-10" db="EMBL/GenBank/DDBJ databases">
        <title>Comparative genomics and taxonomic characterization of three novel marine species of genus Reichenbachiella exhibiting antioxidant and polysaccharide degradation activities.</title>
        <authorList>
            <person name="Muhammad N."/>
            <person name="Lee Y.-J."/>
            <person name="Ko J."/>
            <person name="Kim S.-G."/>
        </authorList>
    </citation>
    <scope>NUCLEOTIDE SEQUENCE [LARGE SCALE GENOMIC DNA]</scope>
    <source>
        <strain evidence="4 5">ABR2-5</strain>
    </source>
</reference>
<dbReference type="RefSeq" id="WP_264139016.1">
    <property type="nucleotide sequence ID" value="NZ_JAOYOD010000001.1"/>
</dbReference>
<keyword evidence="5" id="KW-1185">Reference proteome</keyword>
<dbReference type="PROSITE" id="PS51677">
    <property type="entry name" value="NODB"/>
    <property type="match status" value="1"/>
</dbReference>
<comment type="caution">
    <text evidence="4">The sequence shown here is derived from an EMBL/GenBank/DDBJ whole genome shotgun (WGS) entry which is preliminary data.</text>
</comment>
<evidence type="ECO:0000256" key="1">
    <source>
        <dbReference type="ARBA" id="ARBA00022723"/>
    </source>
</evidence>
<accession>A0ABT3CWU8</accession>
<organism evidence="4 5">
    <name type="scientific">Reichenbachiella ulvae</name>
    <dbReference type="NCBI Taxonomy" id="2980104"/>
    <lineage>
        <taxon>Bacteria</taxon>
        <taxon>Pseudomonadati</taxon>
        <taxon>Bacteroidota</taxon>
        <taxon>Cytophagia</taxon>
        <taxon>Cytophagales</taxon>
        <taxon>Reichenbachiellaceae</taxon>
        <taxon>Reichenbachiella</taxon>
    </lineage>
</organism>
<evidence type="ECO:0000313" key="5">
    <source>
        <dbReference type="Proteomes" id="UP001300692"/>
    </source>
</evidence>
<dbReference type="Pfam" id="PF01522">
    <property type="entry name" value="Polysacc_deac_1"/>
    <property type="match status" value="1"/>
</dbReference>
<keyword evidence="2" id="KW-0378">Hydrolase</keyword>
<evidence type="ECO:0000259" key="3">
    <source>
        <dbReference type="PROSITE" id="PS51677"/>
    </source>
</evidence>
<dbReference type="Gene3D" id="3.20.20.370">
    <property type="entry name" value="Glycoside hydrolase/deacetylase"/>
    <property type="match status" value="1"/>
</dbReference>
<dbReference type="SUPFAM" id="SSF88713">
    <property type="entry name" value="Glycoside hydrolase/deacetylase"/>
    <property type="match status" value="1"/>
</dbReference>
<evidence type="ECO:0000256" key="2">
    <source>
        <dbReference type="ARBA" id="ARBA00022801"/>
    </source>
</evidence>